<name>A0A3N2R6R5_9RHOB</name>
<dbReference type="RefSeq" id="WP_148078732.1">
    <property type="nucleotide sequence ID" value="NZ_ML119083.1"/>
</dbReference>
<dbReference type="AlphaFoldDB" id="A0A3N2R6R5"/>
<dbReference type="OrthoDB" id="9796919at2"/>
<organism evidence="2 3">
    <name type="scientific">Histidinibacterium lentulum</name>
    <dbReference type="NCBI Taxonomy" id="2480588"/>
    <lineage>
        <taxon>Bacteria</taxon>
        <taxon>Pseudomonadati</taxon>
        <taxon>Pseudomonadota</taxon>
        <taxon>Alphaproteobacteria</taxon>
        <taxon>Rhodobacterales</taxon>
        <taxon>Paracoccaceae</taxon>
        <taxon>Histidinibacterium</taxon>
    </lineage>
</organism>
<dbReference type="EMBL" id="RDRB01000003">
    <property type="protein sequence ID" value="ROU03083.1"/>
    <property type="molecule type" value="Genomic_DNA"/>
</dbReference>
<proteinExistence type="predicted"/>
<dbReference type="SUPFAM" id="SSF55729">
    <property type="entry name" value="Acyl-CoA N-acyltransferases (Nat)"/>
    <property type="match status" value="1"/>
</dbReference>
<dbReference type="InterPro" id="IPR016181">
    <property type="entry name" value="Acyl_CoA_acyltransferase"/>
</dbReference>
<evidence type="ECO:0000313" key="3">
    <source>
        <dbReference type="Proteomes" id="UP000268016"/>
    </source>
</evidence>
<gene>
    <name evidence="2" type="ORF">EAT49_07260</name>
</gene>
<comment type="caution">
    <text evidence="2">The sequence shown here is derived from an EMBL/GenBank/DDBJ whole genome shotgun (WGS) entry which is preliminary data.</text>
</comment>
<dbReference type="Proteomes" id="UP000268016">
    <property type="component" value="Unassembled WGS sequence"/>
</dbReference>
<sequence length="261" mass="28213">MKSLGLESDLVSMTGLQRVETHADRIVVRTPSEPDYWFGNLVIFRHGRIDPAVQVAQSREDLPEARHVVLQWDAPGLEPDAAEAAALKTEGLEVERDDVLTLDGAPHGPPPPAGIVLRRIENDGDWAQVLALQLEVGLEEGHEDAAHRPFLARRYANARRQAEQGLGARFGAFDDDLLVADMGIVLGARLARFQTVATRASHRRRGLCAALLAQAGGWARARAPGAVLVIVAQSGSAAGRIYHRAGFGLAETILSAVRRPE</sequence>
<keyword evidence="2" id="KW-0808">Transferase</keyword>
<feature type="domain" description="N-acetyltransferase" evidence="1">
    <location>
        <begin position="115"/>
        <end position="261"/>
    </location>
</feature>
<accession>A0A3N2R6R5</accession>
<dbReference type="PROSITE" id="PS51186">
    <property type="entry name" value="GNAT"/>
    <property type="match status" value="1"/>
</dbReference>
<dbReference type="InterPro" id="IPR000182">
    <property type="entry name" value="GNAT_dom"/>
</dbReference>
<dbReference type="Gene3D" id="3.40.630.30">
    <property type="match status" value="1"/>
</dbReference>
<protein>
    <submittedName>
        <fullName evidence="2">GNAT family N-acetyltransferase</fullName>
    </submittedName>
</protein>
<evidence type="ECO:0000313" key="2">
    <source>
        <dbReference type="EMBL" id="ROU03083.1"/>
    </source>
</evidence>
<dbReference type="GO" id="GO:0016747">
    <property type="term" value="F:acyltransferase activity, transferring groups other than amino-acyl groups"/>
    <property type="evidence" value="ECO:0007669"/>
    <property type="project" value="InterPro"/>
</dbReference>
<reference evidence="2 3" key="1">
    <citation type="submission" date="2018-10" db="EMBL/GenBank/DDBJ databases">
        <title>Histidinibacterium lentulum gen. nov., sp. nov., a marine bacterium from the culture broth of Picochlorum sp. 122.</title>
        <authorList>
            <person name="Wang G."/>
        </authorList>
    </citation>
    <scope>NUCLEOTIDE SEQUENCE [LARGE SCALE GENOMIC DNA]</scope>
    <source>
        <strain evidence="2 3">B17</strain>
    </source>
</reference>
<evidence type="ECO:0000259" key="1">
    <source>
        <dbReference type="PROSITE" id="PS51186"/>
    </source>
</evidence>
<keyword evidence="3" id="KW-1185">Reference proteome</keyword>